<protein>
    <submittedName>
        <fullName evidence="5 6">Transcriptional regulator</fullName>
    </submittedName>
</protein>
<dbReference type="CDD" id="cd00093">
    <property type="entry name" value="HTH_XRE"/>
    <property type="match status" value="1"/>
</dbReference>
<dbReference type="AlphaFoldDB" id="A0A246WWL1"/>
<sequence>MPAAYATGRGQPRPRSAAMDAVHSAARDLHAAGGIDVLTMRNFDRMCLSEFALTAEDVRTIRNENHLSQSVFARYLGTSESTIKQWESGAKQPSGMARTLLNAVRKHGIAVLS</sequence>
<proteinExistence type="predicted"/>
<keyword evidence="8" id="KW-1185">Reference proteome</keyword>
<evidence type="ECO:0000256" key="2">
    <source>
        <dbReference type="ARBA" id="ARBA00023125"/>
    </source>
</evidence>
<reference evidence="6 7" key="1">
    <citation type="submission" date="2017-06" db="EMBL/GenBank/DDBJ databases">
        <title>Herbaspirillum phytohormonus sp. nov., isolated from the root nodule of Robinia pseudoacacia in lead-zinc mine.</title>
        <authorList>
            <person name="Fan M."/>
            <person name="Lin Y."/>
        </authorList>
    </citation>
    <scope>NUCLEOTIDE SEQUENCE [LARGE SCALE GENOMIC DNA]</scope>
    <source>
        <strain evidence="6 7">HZ10</strain>
    </source>
</reference>
<organism evidence="6 7">
    <name type="scientific">Herbaspirillum robiniae</name>
    <dbReference type="NCBI Taxonomy" id="2014887"/>
    <lineage>
        <taxon>Bacteria</taxon>
        <taxon>Pseudomonadati</taxon>
        <taxon>Pseudomonadota</taxon>
        <taxon>Betaproteobacteria</taxon>
        <taxon>Burkholderiales</taxon>
        <taxon>Oxalobacteraceae</taxon>
        <taxon>Herbaspirillum</taxon>
    </lineage>
</organism>
<dbReference type="Pfam" id="PF01381">
    <property type="entry name" value="HTH_3"/>
    <property type="match status" value="1"/>
</dbReference>
<evidence type="ECO:0000313" key="7">
    <source>
        <dbReference type="Proteomes" id="UP000197596"/>
    </source>
</evidence>
<evidence type="ECO:0000259" key="4">
    <source>
        <dbReference type="PROSITE" id="PS50943"/>
    </source>
</evidence>
<dbReference type="SUPFAM" id="SSF47413">
    <property type="entry name" value="lambda repressor-like DNA-binding domains"/>
    <property type="match status" value="1"/>
</dbReference>
<feature type="domain" description="HTH cro/C1-type" evidence="4">
    <location>
        <begin position="58"/>
        <end position="94"/>
    </location>
</feature>
<reference evidence="5 8" key="2">
    <citation type="journal article" date="2020" name="Front. Plant Sci.">
        <title>Isolation of Rhizosphere Bacteria That Improve Quality and Water Stress Tolerance in Greenhouse Ornamentals.</title>
        <authorList>
            <person name="Nordstedt N.P."/>
            <person name="Jones M.L."/>
        </authorList>
    </citation>
    <scope>NUCLEOTIDE SEQUENCE [LARGE SCALE GENOMIC DNA]</scope>
    <source>
        <strain evidence="5 8">C6C2</strain>
    </source>
</reference>
<dbReference type="GO" id="GO:0003677">
    <property type="term" value="F:DNA binding"/>
    <property type="evidence" value="ECO:0007669"/>
    <property type="project" value="UniProtKB-KW"/>
</dbReference>
<evidence type="ECO:0000256" key="3">
    <source>
        <dbReference type="ARBA" id="ARBA00023163"/>
    </source>
</evidence>
<gene>
    <name evidence="6" type="ORF">CEJ42_04595</name>
    <name evidence="5" type="ORF">HNO84_05130</name>
</gene>
<name>A0A246WWL1_9BURK</name>
<dbReference type="EMBL" id="JABFMT010000003">
    <property type="protein sequence ID" value="NUU00970.1"/>
    <property type="molecule type" value="Genomic_DNA"/>
</dbReference>
<comment type="caution">
    <text evidence="6">The sequence shown here is derived from an EMBL/GenBank/DDBJ whole genome shotgun (WGS) entry which is preliminary data.</text>
</comment>
<evidence type="ECO:0000313" key="8">
    <source>
        <dbReference type="Proteomes" id="UP000536746"/>
    </source>
</evidence>
<evidence type="ECO:0000313" key="6">
    <source>
        <dbReference type="EMBL" id="OWY31490.1"/>
    </source>
</evidence>
<dbReference type="PANTHER" id="PTHR36511">
    <property type="entry name" value="MERR FAMILY BACTERIAL REGULATORY PROTEIN"/>
    <property type="match status" value="1"/>
</dbReference>
<dbReference type="PANTHER" id="PTHR36511:SF3">
    <property type="entry name" value="ANTITOXIN HIGA-2"/>
    <property type="match status" value="1"/>
</dbReference>
<dbReference type="EMBL" id="NJGU01000001">
    <property type="protein sequence ID" value="OWY31490.1"/>
    <property type="molecule type" value="Genomic_DNA"/>
</dbReference>
<dbReference type="Proteomes" id="UP000536746">
    <property type="component" value="Unassembled WGS sequence"/>
</dbReference>
<dbReference type="InterPro" id="IPR001387">
    <property type="entry name" value="Cro/C1-type_HTH"/>
</dbReference>
<dbReference type="InterPro" id="IPR010982">
    <property type="entry name" value="Lambda_DNA-bd_dom_sf"/>
</dbReference>
<dbReference type="Gene3D" id="1.10.260.40">
    <property type="entry name" value="lambda repressor-like DNA-binding domains"/>
    <property type="match status" value="1"/>
</dbReference>
<keyword evidence="1" id="KW-0805">Transcription regulation</keyword>
<dbReference type="PROSITE" id="PS50943">
    <property type="entry name" value="HTH_CROC1"/>
    <property type="match status" value="1"/>
</dbReference>
<dbReference type="InterPro" id="IPR052359">
    <property type="entry name" value="HTH-type_reg/antitoxin"/>
</dbReference>
<dbReference type="OrthoDB" id="9799384at2"/>
<dbReference type="Proteomes" id="UP000197596">
    <property type="component" value="Unassembled WGS sequence"/>
</dbReference>
<keyword evidence="2 5" id="KW-0238">DNA-binding</keyword>
<evidence type="ECO:0000313" key="5">
    <source>
        <dbReference type="EMBL" id="NUU00970.1"/>
    </source>
</evidence>
<evidence type="ECO:0000256" key="1">
    <source>
        <dbReference type="ARBA" id="ARBA00023015"/>
    </source>
</evidence>
<keyword evidence="3" id="KW-0804">Transcription</keyword>
<accession>A0A246WWL1</accession>